<protein>
    <submittedName>
        <fullName evidence="4">Putative deacetylase sulfotransferase</fullName>
    </submittedName>
</protein>
<dbReference type="Proteomes" id="UP000465778">
    <property type="component" value="Unassembled WGS sequence"/>
</dbReference>
<dbReference type="Gene3D" id="3.40.50.300">
    <property type="entry name" value="P-loop containing nucleotide triphosphate hydrolases"/>
    <property type="match status" value="1"/>
</dbReference>
<reference evidence="4 5" key="1">
    <citation type="journal article" date="2020" name="G3 (Bethesda)">
        <title>Whole Genome Sequencing and Comparative Genomics of Two Nematicidal Bacillus Strains Reveals a Wide Range of Possible Virulence Factors.</title>
        <authorList>
            <person name="Susic N."/>
            <person name="Janezic S."/>
            <person name="Rupnik M."/>
            <person name="Geric Stare B."/>
        </authorList>
    </citation>
    <scope>NUCLEOTIDE SEQUENCE [LARGE SCALE GENOMIC DNA]</scope>
    <source>
        <strain evidence="4 5">I-1582</strain>
    </source>
</reference>
<dbReference type="SUPFAM" id="SSF52540">
    <property type="entry name" value="P-loop containing nucleoside triphosphate hydrolases"/>
    <property type="match status" value="1"/>
</dbReference>
<proteinExistence type="predicted"/>
<dbReference type="EMBL" id="VDEM01000173">
    <property type="protein sequence ID" value="KAF0821171.1"/>
    <property type="molecule type" value="Genomic_DNA"/>
</dbReference>
<evidence type="ECO:0000313" key="5">
    <source>
        <dbReference type="Proteomes" id="UP000465778"/>
    </source>
</evidence>
<keyword evidence="1 4" id="KW-0808">Transferase</keyword>
<gene>
    <name evidence="4" type="ORF">KIS1582_5148</name>
</gene>
<organism evidence="4 5">
    <name type="scientific">Cytobacillus firmus</name>
    <name type="common">Bacillus firmus</name>
    <dbReference type="NCBI Taxonomy" id="1399"/>
    <lineage>
        <taxon>Bacteria</taxon>
        <taxon>Bacillati</taxon>
        <taxon>Bacillota</taxon>
        <taxon>Bacilli</taxon>
        <taxon>Bacillales</taxon>
        <taxon>Bacillaceae</taxon>
        <taxon>Cytobacillus</taxon>
    </lineage>
</organism>
<feature type="domain" description="Sulfotransferase" evidence="3">
    <location>
        <begin position="50"/>
        <end position="192"/>
    </location>
</feature>
<dbReference type="PANTHER" id="PTHR10605:SF56">
    <property type="entry name" value="BIFUNCTIONAL HEPARAN SULFATE N-DEACETYLASE_N-SULFOTRANSFERASE"/>
    <property type="match status" value="1"/>
</dbReference>
<dbReference type="AlphaFoldDB" id="A0A800MRU2"/>
<evidence type="ECO:0000313" key="4">
    <source>
        <dbReference type="EMBL" id="KAF0821171.1"/>
    </source>
</evidence>
<evidence type="ECO:0000256" key="1">
    <source>
        <dbReference type="ARBA" id="ARBA00022679"/>
    </source>
</evidence>
<dbReference type="Pfam" id="PF00685">
    <property type="entry name" value="Sulfotransfer_1"/>
    <property type="match status" value="1"/>
</dbReference>
<dbReference type="PANTHER" id="PTHR10605">
    <property type="entry name" value="HEPARAN SULFATE SULFOTRANSFERASE"/>
    <property type="match status" value="1"/>
</dbReference>
<dbReference type="InterPro" id="IPR000863">
    <property type="entry name" value="Sulfotransferase_dom"/>
</dbReference>
<dbReference type="GO" id="GO:0008146">
    <property type="term" value="F:sulfotransferase activity"/>
    <property type="evidence" value="ECO:0007669"/>
    <property type="project" value="InterPro"/>
</dbReference>
<evidence type="ECO:0000256" key="2">
    <source>
        <dbReference type="ARBA" id="ARBA00023180"/>
    </source>
</evidence>
<sequence length="226" mass="27329">MISAKHKEIHFFDYNYNKGSNWYINQFPLLPSNKDIITGEATPYYLFHPLVPERTFNLLPNVKIIVLLRNPIDRAYSHYQMEYKRGIENLSFENAVKVEKKRLSNEIEKMLQNKFYKSKNHQFFSYLSRGIYVDQLKTWMSIFSKEQFLIIKSEDFYLNPSAILKNVITFLELPSREFNEYKEFKIHNEGHYSEMDSIIREKLIAFFQPHNQRLFEFLKRDFGWAH</sequence>
<dbReference type="InterPro" id="IPR037359">
    <property type="entry name" value="NST/OST"/>
</dbReference>
<accession>A0A800MRU2</accession>
<dbReference type="InterPro" id="IPR027417">
    <property type="entry name" value="P-loop_NTPase"/>
</dbReference>
<name>A0A800MRU2_CYTFI</name>
<comment type="caution">
    <text evidence="4">The sequence shown here is derived from an EMBL/GenBank/DDBJ whole genome shotgun (WGS) entry which is preliminary data.</text>
</comment>
<evidence type="ECO:0000259" key="3">
    <source>
        <dbReference type="Pfam" id="PF00685"/>
    </source>
</evidence>
<keyword evidence="2" id="KW-0325">Glycoprotein</keyword>